<dbReference type="KEGG" id="pprt:ET464_09245"/>
<dbReference type="GO" id="GO:0071111">
    <property type="term" value="F:cyclic-guanylate-specific phosphodiesterase activity"/>
    <property type="evidence" value="ECO:0007669"/>
    <property type="project" value="InterPro"/>
</dbReference>
<evidence type="ECO:0000313" key="3">
    <source>
        <dbReference type="Proteomes" id="UP000293568"/>
    </source>
</evidence>
<dbReference type="InterPro" id="IPR050706">
    <property type="entry name" value="Cyclic-di-GMP_PDE-like"/>
</dbReference>
<evidence type="ECO:0000259" key="1">
    <source>
        <dbReference type="PROSITE" id="PS50883"/>
    </source>
</evidence>
<dbReference type="PANTHER" id="PTHR33121">
    <property type="entry name" value="CYCLIC DI-GMP PHOSPHODIESTERASE PDEF"/>
    <property type="match status" value="1"/>
</dbReference>
<dbReference type="Pfam" id="PF00563">
    <property type="entry name" value="EAL"/>
    <property type="match status" value="1"/>
</dbReference>
<proteinExistence type="predicted"/>
<organism evidence="2 3">
    <name type="scientific">Paenibacillus protaetiae</name>
    <dbReference type="NCBI Taxonomy" id="2509456"/>
    <lineage>
        <taxon>Bacteria</taxon>
        <taxon>Bacillati</taxon>
        <taxon>Bacillota</taxon>
        <taxon>Bacilli</taxon>
        <taxon>Bacillales</taxon>
        <taxon>Paenibacillaceae</taxon>
        <taxon>Paenibacillus</taxon>
    </lineage>
</organism>
<keyword evidence="3" id="KW-1185">Reference proteome</keyword>
<sequence length="405" mass="45716">MEHLRSIINREQQGPAGERLGILYFAWQQAEGSDYPAWTNVFESWQNYAENSIDGCPELAQLRVRVYWLHHDLFLFVALPHHDLEQTERRLFELTLQLRNQWQHAFTNLVPASEWPGGAGGAGFVLHGGAAVIGTLDETGDGEDQVYMALKQAIIQGQKRGSLERSLRRKALDQMLAEQSIRSVYQPIRSLKEGGIFGYEALTRCPDTQWFDGPLDLFTFAEEEGIGYALDRLAREKAIGLGDRLGGGQKLFINLLAQIMEEPDLLPGRTLAILEQHGLTPSNVVFEITERSSINDFSAVKKALDHYRRQGYRIAIDDVGAGYSSLQSIVELRPDYIKVDRSIIRNIHLDELKEHTLFTLQELAKKMGIALIAEGIEREEELRKVQEMGIPFGQGYLLGRPAAME</sequence>
<dbReference type="PROSITE" id="PS50883">
    <property type="entry name" value="EAL"/>
    <property type="match status" value="1"/>
</dbReference>
<gene>
    <name evidence="2" type="ORF">ET464_09245</name>
</gene>
<dbReference type="InterPro" id="IPR001633">
    <property type="entry name" value="EAL_dom"/>
</dbReference>
<dbReference type="SUPFAM" id="SSF141868">
    <property type="entry name" value="EAL domain-like"/>
    <property type="match status" value="1"/>
</dbReference>
<dbReference type="OrthoDB" id="581425at2"/>
<dbReference type="SMART" id="SM00052">
    <property type="entry name" value="EAL"/>
    <property type="match status" value="1"/>
</dbReference>
<feature type="domain" description="EAL" evidence="1">
    <location>
        <begin position="165"/>
        <end position="405"/>
    </location>
</feature>
<dbReference type="PANTHER" id="PTHR33121:SF76">
    <property type="entry name" value="SIGNALING PROTEIN"/>
    <property type="match status" value="1"/>
</dbReference>
<dbReference type="CDD" id="cd01948">
    <property type="entry name" value="EAL"/>
    <property type="match status" value="1"/>
</dbReference>
<dbReference type="Proteomes" id="UP000293568">
    <property type="component" value="Chromosome"/>
</dbReference>
<protein>
    <submittedName>
        <fullName evidence="2">EAL domain-containing protein</fullName>
    </submittedName>
</protein>
<dbReference type="Gene3D" id="3.20.20.450">
    <property type="entry name" value="EAL domain"/>
    <property type="match status" value="1"/>
</dbReference>
<dbReference type="InterPro" id="IPR035919">
    <property type="entry name" value="EAL_sf"/>
</dbReference>
<dbReference type="AlphaFoldDB" id="A0A4P6EXT0"/>
<name>A0A4P6EXT0_9BACL</name>
<dbReference type="EMBL" id="CP035492">
    <property type="protein sequence ID" value="QAY66559.1"/>
    <property type="molecule type" value="Genomic_DNA"/>
</dbReference>
<evidence type="ECO:0000313" key="2">
    <source>
        <dbReference type="EMBL" id="QAY66559.1"/>
    </source>
</evidence>
<accession>A0A4P6EXT0</accession>
<dbReference type="RefSeq" id="WP_129440254.1">
    <property type="nucleotide sequence ID" value="NZ_CP035492.1"/>
</dbReference>
<reference evidence="2 3" key="1">
    <citation type="submission" date="2019-01" db="EMBL/GenBank/DDBJ databases">
        <title>Genome sequencing of strain FW100M-2.</title>
        <authorList>
            <person name="Heo J."/>
            <person name="Kim S.-J."/>
            <person name="Kim J.-S."/>
            <person name="Hong S.-B."/>
            <person name="Kwon S.-W."/>
        </authorList>
    </citation>
    <scope>NUCLEOTIDE SEQUENCE [LARGE SCALE GENOMIC DNA]</scope>
    <source>
        <strain evidence="2 3">FW100M-2</strain>
    </source>
</reference>